<comment type="caution">
    <text evidence="1">The sequence shown here is derived from an EMBL/GenBank/DDBJ whole genome shotgun (WGS) entry which is preliminary data.</text>
</comment>
<evidence type="ECO:0000313" key="1">
    <source>
        <dbReference type="EMBL" id="GGH74209.1"/>
    </source>
</evidence>
<sequence length="59" mass="6847">MSNPPFRRRIAFLFDSQLNAGVYRLWLSYNIKITRQKHGLSSRVILNAAYEAASIHLLQ</sequence>
<organism evidence="1 2">
    <name type="scientific">Pullulanibacillus pueri</name>
    <dbReference type="NCBI Taxonomy" id="1437324"/>
    <lineage>
        <taxon>Bacteria</taxon>
        <taxon>Bacillati</taxon>
        <taxon>Bacillota</taxon>
        <taxon>Bacilli</taxon>
        <taxon>Bacillales</taxon>
        <taxon>Sporolactobacillaceae</taxon>
        <taxon>Pullulanibacillus</taxon>
    </lineage>
</organism>
<dbReference type="AlphaFoldDB" id="A0A8J2ZRB8"/>
<accession>A0A8J2ZRB8</accession>
<reference evidence="1" key="1">
    <citation type="journal article" date="2014" name="Int. J. Syst. Evol. Microbiol.">
        <title>Complete genome sequence of Corynebacterium casei LMG S-19264T (=DSM 44701T), isolated from a smear-ripened cheese.</title>
        <authorList>
            <consortium name="US DOE Joint Genome Institute (JGI-PGF)"/>
            <person name="Walter F."/>
            <person name="Albersmeier A."/>
            <person name="Kalinowski J."/>
            <person name="Ruckert C."/>
        </authorList>
    </citation>
    <scope>NUCLEOTIDE SEQUENCE</scope>
    <source>
        <strain evidence="1">CGMCC 1.12777</strain>
    </source>
</reference>
<reference evidence="1" key="2">
    <citation type="submission" date="2020-09" db="EMBL/GenBank/DDBJ databases">
        <authorList>
            <person name="Sun Q."/>
            <person name="Zhou Y."/>
        </authorList>
    </citation>
    <scope>NUCLEOTIDE SEQUENCE</scope>
    <source>
        <strain evidence="1">CGMCC 1.12777</strain>
    </source>
</reference>
<dbReference type="Proteomes" id="UP000656813">
    <property type="component" value="Unassembled WGS sequence"/>
</dbReference>
<keyword evidence="2" id="KW-1185">Reference proteome</keyword>
<name>A0A8J2ZRB8_9BACL</name>
<dbReference type="EMBL" id="BMFV01000001">
    <property type="protein sequence ID" value="GGH74209.1"/>
    <property type="molecule type" value="Genomic_DNA"/>
</dbReference>
<proteinExistence type="predicted"/>
<gene>
    <name evidence="1" type="ORF">GCM10007096_02200</name>
</gene>
<protein>
    <submittedName>
        <fullName evidence="1">Uncharacterized protein</fullName>
    </submittedName>
</protein>
<evidence type="ECO:0000313" key="2">
    <source>
        <dbReference type="Proteomes" id="UP000656813"/>
    </source>
</evidence>